<feature type="region of interest" description="Disordered" evidence="1">
    <location>
        <begin position="1"/>
        <end position="45"/>
    </location>
</feature>
<proteinExistence type="predicted"/>
<evidence type="ECO:0000259" key="2">
    <source>
        <dbReference type="Pfam" id="PF13468"/>
    </source>
</evidence>
<feature type="domain" description="Glyoxalase-like" evidence="2">
    <location>
        <begin position="53"/>
        <end position="167"/>
    </location>
</feature>
<evidence type="ECO:0000313" key="3">
    <source>
        <dbReference type="EMBL" id="RSD11839.1"/>
    </source>
</evidence>
<feature type="compositionally biased region" description="Low complexity" evidence="1">
    <location>
        <begin position="27"/>
        <end position="40"/>
    </location>
</feature>
<comment type="caution">
    <text evidence="3">The sequence shown here is derived from an EMBL/GenBank/DDBJ whole genome shotgun (WGS) entry which is preliminary data.</text>
</comment>
<dbReference type="Proteomes" id="UP000267081">
    <property type="component" value="Unassembled WGS sequence"/>
</dbReference>
<dbReference type="SUPFAM" id="SSF54593">
    <property type="entry name" value="Glyoxalase/Bleomycin resistance protein/Dihydroxybiphenyl dioxygenase"/>
    <property type="match status" value="1"/>
</dbReference>
<evidence type="ECO:0000313" key="4">
    <source>
        <dbReference type="Proteomes" id="UP000267081"/>
    </source>
</evidence>
<evidence type="ECO:0000256" key="1">
    <source>
        <dbReference type="SAM" id="MobiDB-lite"/>
    </source>
</evidence>
<dbReference type="InterPro" id="IPR029068">
    <property type="entry name" value="Glyas_Bleomycin-R_OHBP_Dase"/>
</dbReference>
<dbReference type="Gene3D" id="3.10.180.10">
    <property type="entry name" value="2,3-Dihydroxybiphenyl 1,2-Dioxygenase, domain 1"/>
    <property type="match status" value="1"/>
</dbReference>
<protein>
    <submittedName>
        <fullName evidence="3">VOC family protein</fullName>
    </submittedName>
</protein>
<reference evidence="3 4" key="1">
    <citation type="submission" date="2018-12" db="EMBL/GenBank/DDBJ databases">
        <title>Amycolatopsis eburnea sp. nov. actinomycete associate with arbuscular mycorrhiza fungal spore.</title>
        <authorList>
            <person name="Lumyong S."/>
            <person name="Chaiya L."/>
        </authorList>
    </citation>
    <scope>NUCLEOTIDE SEQUENCE [LARGE SCALE GENOMIC DNA]</scope>
    <source>
        <strain evidence="3 4">GLM-1</strain>
    </source>
</reference>
<keyword evidence="4" id="KW-1185">Reference proteome</keyword>
<sequence>MRGTHRTPHWVRPAGPCGPASPPPVTRSPARPAAPSRNRPQWPERTGNALISIDHIAVWSDNLYRATVDLSRATGLGSADGGYFPGLGLGQKLLSLGGYVYMEVESIVDHRMIAGRAPLALELERRTAGGDCFAGLCLRTDDVDEVAEFARHHGVAPSGDIDGGKVRMVPAQGSAPSVHAPDFRNSWLRGKPNLYHVPDLANHSSLLAPQPGTGDVRGTGVTALELGGTEADLKAWLGDVAAPSDLGVDLRYNGGPDGLYAVAFDTTDGPRTIRLNPITHRAPRS</sequence>
<dbReference type="InterPro" id="IPR025870">
    <property type="entry name" value="Glyoxalase-like_dom"/>
</dbReference>
<organism evidence="3 4">
    <name type="scientific">Amycolatopsis eburnea</name>
    <dbReference type="NCBI Taxonomy" id="2267691"/>
    <lineage>
        <taxon>Bacteria</taxon>
        <taxon>Bacillati</taxon>
        <taxon>Actinomycetota</taxon>
        <taxon>Actinomycetes</taxon>
        <taxon>Pseudonocardiales</taxon>
        <taxon>Pseudonocardiaceae</taxon>
        <taxon>Amycolatopsis</taxon>
    </lineage>
</organism>
<accession>A0A3R9EMW8</accession>
<dbReference type="Pfam" id="PF13468">
    <property type="entry name" value="Glyoxalase_3"/>
    <property type="match status" value="1"/>
</dbReference>
<dbReference type="AlphaFoldDB" id="A0A3R9EMW8"/>
<name>A0A3R9EMW8_9PSEU</name>
<gene>
    <name evidence="3" type="ORF">EIY87_34385</name>
</gene>
<dbReference type="EMBL" id="RSEC01000059">
    <property type="protein sequence ID" value="RSD11839.1"/>
    <property type="molecule type" value="Genomic_DNA"/>
</dbReference>